<evidence type="ECO:0000256" key="1">
    <source>
        <dbReference type="SAM" id="SignalP"/>
    </source>
</evidence>
<dbReference type="PANTHER" id="PTHR41775:SF1">
    <property type="entry name" value="PEPTIDASE M6-LIKE DOMAIN-CONTAINING PROTEIN"/>
    <property type="match status" value="1"/>
</dbReference>
<dbReference type="HOGENOM" id="CLU_016256_0_0_10"/>
<dbReference type="GO" id="GO:0006508">
    <property type="term" value="P:proteolysis"/>
    <property type="evidence" value="ECO:0007669"/>
    <property type="project" value="UniProtKB-KW"/>
</dbReference>
<dbReference type="PANTHER" id="PTHR41775">
    <property type="entry name" value="SECRETED PROTEIN-RELATED"/>
    <property type="match status" value="1"/>
</dbReference>
<dbReference type="RefSeq" id="WP_004370114.1">
    <property type="nucleotide sequence ID" value="NZ_GL833119.1"/>
</dbReference>
<dbReference type="NCBIfam" id="TIGR03296">
    <property type="entry name" value="M6dom_TIGR03296"/>
    <property type="match status" value="1"/>
</dbReference>
<dbReference type="AlphaFoldDB" id="E7RRX3"/>
<keyword evidence="3" id="KW-0378">Hydrolase</keyword>
<reference evidence="3" key="1">
    <citation type="submission" date="2011-01" db="EMBL/GenBank/DDBJ databases">
        <authorList>
            <person name="Muzny D."/>
            <person name="Qin X."/>
            <person name="Buhay C."/>
            <person name="Dugan-Rocha S."/>
            <person name="Ding Y."/>
            <person name="Chen G."/>
            <person name="Hawes A."/>
            <person name="Holder M."/>
            <person name="Jhangiani S."/>
            <person name="Johnson A."/>
            <person name="Khan Z."/>
            <person name="Li Z."/>
            <person name="Liu W."/>
            <person name="Liu X."/>
            <person name="Perez L."/>
            <person name="Shen H."/>
            <person name="Wang Q."/>
            <person name="Watt J."/>
            <person name="Xi L."/>
            <person name="Xin Y."/>
            <person name="Zhou J."/>
            <person name="Deng J."/>
            <person name="Jiang H."/>
            <person name="Liu Y."/>
            <person name="Qu J."/>
            <person name="Song X.-Z."/>
            <person name="Zhang L."/>
            <person name="Villasana D."/>
            <person name="Johnson A."/>
            <person name="Liu J."/>
            <person name="Liyanage D."/>
            <person name="Lorensuhewa L."/>
            <person name="Robinson T."/>
            <person name="Song A."/>
            <person name="Song B.-B."/>
            <person name="Dinh H."/>
            <person name="Thornton R."/>
            <person name="Coyle M."/>
            <person name="Francisco L."/>
            <person name="Jackson L."/>
            <person name="Javaid M."/>
            <person name="Korchina V."/>
            <person name="Kovar C."/>
            <person name="Mata R."/>
            <person name="Mathew T."/>
            <person name="Ngo R."/>
            <person name="Nguyen L."/>
            <person name="Nguyen N."/>
            <person name="Okwuonu G."/>
            <person name="Ongeri F."/>
            <person name="Pham C."/>
            <person name="Simmons D."/>
            <person name="Wilczek-Boney K."/>
            <person name="Hale W."/>
            <person name="Jakkamsetti A."/>
            <person name="Pham P."/>
            <person name="Ruth R."/>
            <person name="San Lucas F."/>
            <person name="Warren J."/>
            <person name="Zhang J."/>
            <person name="Zhao Z."/>
            <person name="Zhou C."/>
            <person name="Zhu D."/>
            <person name="Lee S."/>
            <person name="Bess C."/>
            <person name="Blankenburg K."/>
            <person name="Forbes L."/>
            <person name="Fu Q."/>
            <person name="Gubbala S."/>
            <person name="Hirani K."/>
            <person name="Jayaseelan J.C."/>
            <person name="Lara F."/>
            <person name="Munidasa M."/>
            <person name="Palculict T."/>
            <person name="Patil S."/>
            <person name="Pu L.-L."/>
            <person name="Saada N."/>
            <person name="Tang L."/>
            <person name="Weissenberger G."/>
            <person name="Zhu Y."/>
            <person name="Hemphill L."/>
            <person name="Shang Y."/>
            <person name="Youmans B."/>
            <person name="Ayvaz T."/>
            <person name="Ross M."/>
            <person name="Santibanez J."/>
            <person name="Aqrawi P."/>
            <person name="Gross S."/>
            <person name="Joshi V."/>
            <person name="Fowler G."/>
            <person name="Nazareth L."/>
            <person name="Reid J."/>
            <person name="Worley K."/>
            <person name="Petrosino J."/>
            <person name="Highlander S."/>
            <person name="Gibbs R."/>
        </authorList>
    </citation>
    <scope>NUCLEOTIDE SEQUENCE [LARGE SCALE GENOMIC DNA]</scope>
    <source>
        <strain evidence="3">ATCC 33269</strain>
    </source>
</reference>
<gene>
    <name evidence="3" type="ORF">HMPREF0663_11924</name>
</gene>
<dbReference type="EMBL" id="AEPE02000005">
    <property type="protein sequence ID" value="EFZ37011.1"/>
    <property type="molecule type" value="Genomic_DNA"/>
</dbReference>
<comment type="caution">
    <text evidence="3">The sequence shown here is derived from an EMBL/GenBank/DDBJ whole genome shotgun (WGS) entry which is preliminary data.</text>
</comment>
<sequence length="593" mass="66048">MKKLLLMLCMVLTASAIRAGKADTRPVIVTQTDSSKLTVLGFGDEHHSWYTTTDGVILAHVGYSYYVANIDNAGNITPSSQLAHEAAERSAAEQALVKAQNREAFFSPVATRAHNSRMRRINIDNNSIPYFPHTGSPKAPVLLVQFADVKFSSADPKRSFNDYMNAEGPLTDYDMAESRNYGSVRQYFNDMSKGAFTPQFDVIGPITVSKKSAYYGAGEKEGGTRIHEMINEACTQAQALTDLSQYDANHDGLIDAVYIIYAGYSESMGGNSADDIWPKAGYIPSNVQKTFGTVKAVRYAISSELNYNPSYTFKEAPYKRICGVGLFCHEFSHTLGLPDTYSGLYEDNQEMEYWDLMDNGEYTDIGYTPTPYTPWEKETMGWTKIDTLTEAAKVTLNEGDYRKIVSDVSKEYLIVENFQKTGWAKKMRGHGMLVYRIDYPYDKVNMSDFPNSKKGKPAITVVPADGLLMSSYKVHSNNAPPTTLQPYSREEYLKSLEGDPYPGTSNVTEILSVQLNGSKLEKPMYYINETTNGVITFNFLKKDIPAGIAPIVKENGDTTDNRVFTIDGRFVGTTTNGLPKGIYIINKKKVIIR</sequence>
<keyword evidence="3" id="KW-0482">Metalloprotease</keyword>
<dbReference type="Proteomes" id="UP000005580">
    <property type="component" value="Unassembled WGS sequence"/>
</dbReference>
<evidence type="ECO:0000313" key="3">
    <source>
        <dbReference type="EMBL" id="EFZ37011.1"/>
    </source>
</evidence>
<dbReference type="STRING" id="28134.SAMN05444288_1237"/>
<proteinExistence type="predicted"/>
<name>E7RRX3_9BACT</name>
<dbReference type="SUPFAM" id="SSF55486">
    <property type="entry name" value="Metalloproteases ('zincins'), catalytic domain"/>
    <property type="match status" value="1"/>
</dbReference>
<dbReference type="eggNOG" id="COG4412">
    <property type="taxonomic scope" value="Bacteria"/>
</dbReference>
<keyword evidence="1" id="KW-0732">Signal</keyword>
<accession>E7RRX3</accession>
<keyword evidence="4" id="KW-1185">Reference proteome</keyword>
<keyword evidence="3" id="KW-0645">Protease</keyword>
<dbReference type="GO" id="GO:0008237">
    <property type="term" value="F:metallopeptidase activity"/>
    <property type="evidence" value="ECO:0007669"/>
    <property type="project" value="UniProtKB-KW"/>
</dbReference>
<dbReference type="Pfam" id="PF05547">
    <property type="entry name" value="Peptidase_M6"/>
    <property type="match status" value="1"/>
</dbReference>
<dbReference type="EC" id="3.4.24.-" evidence="3"/>
<evidence type="ECO:0000259" key="2">
    <source>
        <dbReference type="Pfam" id="PF05547"/>
    </source>
</evidence>
<dbReference type="InterPro" id="IPR008757">
    <property type="entry name" value="Peptidase_M6-like_domain"/>
</dbReference>
<organism evidence="3 4">
    <name type="scientific">Hoylesella oralis ATCC 33269</name>
    <dbReference type="NCBI Taxonomy" id="873533"/>
    <lineage>
        <taxon>Bacteria</taxon>
        <taxon>Pseudomonadati</taxon>
        <taxon>Bacteroidota</taxon>
        <taxon>Bacteroidia</taxon>
        <taxon>Bacteroidales</taxon>
        <taxon>Prevotellaceae</taxon>
        <taxon>Hoylesella</taxon>
    </lineage>
</organism>
<feature type="domain" description="Peptidase M6-like" evidence="2">
    <location>
        <begin position="172"/>
        <end position="378"/>
    </location>
</feature>
<feature type="chain" id="PRO_5003221512" evidence="1">
    <location>
        <begin position="20"/>
        <end position="593"/>
    </location>
</feature>
<evidence type="ECO:0000313" key="4">
    <source>
        <dbReference type="Proteomes" id="UP000005580"/>
    </source>
</evidence>
<feature type="signal peptide" evidence="1">
    <location>
        <begin position="1"/>
        <end position="19"/>
    </location>
</feature>
<protein>
    <submittedName>
        <fullName evidence="3">M6 family metalloprotease domain protein</fullName>
        <ecNumber evidence="3">3.4.24.-</ecNumber>
    </submittedName>
</protein>